<name>E3FXY1_STIAD</name>
<dbReference type="RefSeq" id="WP_013378331.1">
    <property type="nucleotide sequence ID" value="NC_014623.1"/>
</dbReference>
<sequence>MGSSLAALALLMLLALPACASAASGEVVLTLPRPLKAGEAATVLVEVGILQRGHEIVVTTASGQLLGTVSPFGIRSGQAAGSYALPVPAEAVKDGKLALRLKVTGTGGPPRAPTGEEVKSLKVSITPAPP</sequence>
<evidence type="ECO:0000256" key="1">
    <source>
        <dbReference type="SAM" id="MobiDB-lite"/>
    </source>
</evidence>
<dbReference type="Proteomes" id="UP000001351">
    <property type="component" value="Chromosome"/>
</dbReference>
<evidence type="ECO:0008006" key="5">
    <source>
        <dbReference type="Google" id="ProtNLM"/>
    </source>
</evidence>
<dbReference type="OrthoDB" id="1551408at2"/>
<dbReference type="HOGENOM" id="CLU_1892161_0_0_7"/>
<feature type="chain" id="PRO_5003169748" description="Lipoprotein" evidence="2">
    <location>
        <begin position="23"/>
        <end position="130"/>
    </location>
</feature>
<dbReference type="eggNOG" id="ENOG50336HE">
    <property type="taxonomic scope" value="Bacteria"/>
</dbReference>
<evidence type="ECO:0000313" key="3">
    <source>
        <dbReference type="EMBL" id="ADO76110.1"/>
    </source>
</evidence>
<feature type="region of interest" description="Disordered" evidence="1">
    <location>
        <begin position="104"/>
        <end position="130"/>
    </location>
</feature>
<keyword evidence="2" id="KW-0732">Signal</keyword>
<dbReference type="AlphaFoldDB" id="E3FXY1"/>
<proteinExistence type="predicted"/>
<dbReference type="KEGG" id="sur:STAUR_8356"/>
<dbReference type="EMBL" id="CP002271">
    <property type="protein sequence ID" value="ADO76110.1"/>
    <property type="molecule type" value="Genomic_DNA"/>
</dbReference>
<reference evidence="3 4" key="1">
    <citation type="journal article" date="2011" name="Mol. Biol. Evol.">
        <title>Comparative genomic analysis of fruiting body formation in Myxococcales.</title>
        <authorList>
            <person name="Huntley S."/>
            <person name="Hamann N."/>
            <person name="Wegener-Feldbrugge S."/>
            <person name="Treuner-Lange A."/>
            <person name="Kube M."/>
            <person name="Reinhardt R."/>
            <person name="Klages S."/>
            <person name="Muller R."/>
            <person name="Ronning C.M."/>
            <person name="Nierman W.C."/>
            <person name="Sogaard-Andersen L."/>
        </authorList>
    </citation>
    <scope>NUCLEOTIDE SEQUENCE [LARGE SCALE GENOMIC DNA]</scope>
    <source>
        <strain evidence="3 4">DW4/3-1</strain>
    </source>
</reference>
<evidence type="ECO:0000313" key="4">
    <source>
        <dbReference type="Proteomes" id="UP000001351"/>
    </source>
</evidence>
<protein>
    <recommendedName>
        <fullName evidence="5">Lipoprotein</fullName>
    </recommendedName>
</protein>
<keyword evidence="4" id="KW-1185">Reference proteome</keyword>
<accession>E3FXY1</accession>
<gene>
    <name evidence="3" type="ordered locus">STAUR_8356</name>
</gene>
<evidence type="ECO:0000256" key="2">
    <source>
        <dbReference type="SAM" id="SignalP"/>
    </source>
</evidence>
<feature type="signal peptide" evidence="2">
    <location>
        <begin position="1"/>
        <end position="22"/>
    </location>
</feature>
<organism evidence="3 4">
    <name type="scientific">Stigmatella aurantiaca (strain DW4/3-1)</name>
    <dbReference type="NCBI Taxonomy" id="378806"/>
    <lineage>
        <taxon>Bacteria</taxon>
        <taxon>Pseudomonadati</taxon>
        <taxon>Myxococcota</taxon>
        <taxon>Myxococcia</taxon>
        <taxon>Myxococcales</taxon>
        <taxon>Cystobacterineae</taxon>
        <taxon>Archangiaceae</taxon>
        <taxon>Stigmatella</taxon>
    </lineage>
</organism>
<dbReference type="STRING" id="378806.STAUR_8356"/>